<evidence type="ECO:0000256" key="1">
    <source>
        <dbReference type="ARBA" id="ARBA00001541"/>
    </source>
</evidence>
<evidence type="ECO:0000259" key="6">
    <source>
        <dbReference type="PROSITE" id="PS50123"/>
    </source>
</evidence>
<dbReference type="PIRSF" id="PIRSF000410">
    <property type="entry name" value="CheR"/>
    <property type="match status" value="1"/>
</dbReference>
<dbReference type="InterPro" id="IPR029063">
    <property type="entry name" value="SAM-dependent_MTases_sf"/>
</dbReference>
<dbReference type="InterPro" id="IPR026024">
    <property type="entry name" value="Chemotaxis_MeTrfase_CheR"/>
</dbReference>
<evidence type="ECO:0000313" key="8">
    <source>
        <dbReference type="Proteomes" id="UP000600363"/>
    </source>
</evidence>
<comment type="catalytic activity">
    <reaction evidence="1">
        <text>L-glutamyl-[protein] + S-adenosyl-L-methionine = [protein]-L-glutamate 5-O-methyl ester + S-adenosyl-L-homocysteine</text>
        <dbReference type="Rhea" id="RHEA:24452"/>
        <dbReference type="Rhea" id="RHEA-COMP:10208"/>
        <dbReference type="Rhea" id="RHEA-COMP:10311"/>
        <dbReference type="ChEBI" id="CHEBI:29973"/>
        <dbReference type="ChEBI" id="CHEBI:57856"/>
        <dbReference type="ChEBI" id="CHEBI:59789"/>
        <dbReference type="ChEBI" id="CHEBI:82795"/>
        <dbReference type="EC" id="2.1.1.80"/>
    </reaction>
</comment>
<dbReference type="PRINTS" id="PR00996">
    <property type="entry name" value="CHERMTFRASE"/>
</dbReference>
<sequence length="276" mass="32371">MDLAFKSLVNYASRKSGVNLTQYRENYLRRRIEFRMKILGVTSFDAYLKMLQNDGKEIDKLLNTITINVTEFMRDKTPFEFFMNHVLPDIARRKEKVKGNLLRFWSAACSFGEEPYTIAICVFEALGSKWSVSIYATDIDDECLRVAKDGFYRPTQLKNLGKDLLEKYFEKEEDGYRVKSFLRRCVKFKKHDLTTQEPVSRYLDAVFCRNVMIYFSEQQKIKVVNDFYEALVDGGYLVIGKSETLPAGFKDKFECINLREKVYRKFSNLANSCEEE</sequence>
<keyword evidence="5" id="KW-0949">S-adenosyl-L-methionine</keyword>
<accession>A0A832RVK0</accession>
<evidence type="ECO:0000313" key="7">
    <source>
        <dbReference type="EMBL" id="HIH69116.1"/>
    </source>
</evidence>
<dbReference type="SUPFAM" id="SSF47757">
    <property type="entry name" value="Chemotaxis receptor methyltransferase CheR, N-terminal domain"/>
    <property type="match status" value="1"/>
</dbReference>
<dbReference type="SUPFAM" id="SSF53335">
    <property type="entry name" value="S-adenosyl-L-methionine-dependent methyltransferases"/>
    <property type="match status" value="1"/>
</dbReference>
<feature type="domain" description="CheR-type methyltransferase" evidence="6">
    <location>
        <begin position="1"/>
        <end position="266"/>
    </location>
</feature>
<dbReference type="InterPro" id="IPR050903">
    <property type="entry name" value="Bact_Chemotaxis_MeTrfase"/>
</dbReference>
<dbReference type="EC" id="2.1.1.80" evidence="2"/>
<dbReference type="Gene3D" id="1.10.155.10">
    <property type="entry name" value="Chemotaxis receptor methyltransferase CheR, N-terminal domain"/>
    <property type="match status" value="1"/>
</dbReference>
<gene>
    <name evidence="7" type="ORF">HA299_00605</name>
</gene>
<evidence type="ECO:0000256" key="3">
    <source>
        <dbReference type="ARBA" id="ARBA00022603"/>
    </source>
</evidence>
<dbReference type="AlphaFoldDB" id="A0A832RVK0"/>
<name>A0A832RVK0_9EURY</name>
<dbReference type="PANTHER" id="PTHR24422">
    <property type="entry name" value="CHEMOTAXIS PROTEIN METHYLTRANSFERASE"/>
    <property type="match status" value="1"/>
</dbReference>
<dbReference type="PROSITE" id="PS50123">
    <property type="entry name" value="CHER"/>
    <property type="match status" value="1"/>
</dbReference>
<dbReference type="InterPro" id="IPR000780">
    <property type="entry name" value="CheR_MeTrfase"/>
</dbReference>
<evidence type="ECO:0000256" key="4">
    <source>
        <dbReference type="ARBA" id="ARBA00022679"/>
    </source>
</evidence>
<comment type="caution">
    <text evidence="7">The sequence shown here is derived from an EMBL/GenBank/DDBJ whole genome shotgun (WGS) entry which is preliminary data.</text>
</comment>
<dbReference type="InterPro" id="IPR036804">
    <property type="entry name" value="CheR_N_sf"/>
</dbReference>
<protein>
    <recommendedName>
        <fullName evidence="2">protein-glutamate O-methyltransferase</fullName>
        <ecNumber evidence="2">2.1.1.80</ecNumber>
    </recommendedName>
</protein>
<keyword evidence="4 7" id="KW-0808">Transferase</keyword>
<keyword evidence="3 7" id="KW-0489">Methyltransferase</keyword>
<evidence type="ECO:0000256" key="5">
    <source>
        <dbReference type="ARBA" id="ARBA00022691"/>
    </source>
</evidence>
<evidence type="ECO:0000256" key="2">
    <source>
        <dbReference type="ARBA" id="ARBA00012534"/>
    </source>
</evidence>
<dbReference type="GO" id="GO:0008983">
    <property type="term" value="F:protein-glutamate O-methyltransferase activity"/>
    <property type="evidence" value="ECO:0007669"/>
    <property type="project" value="UniProtKB-EC"/>
</dbReference>
<dbReference type="GO" id="GO:0032259">
    <property type="term" value="P:methylation"/>
    <property type="evidence" value="ECO:0007669"/>
    <property type="project" value="UniProtKB-KW"/>
</dbReference>
<dbReference type="Pfam" id="PF03705">
    <property type="entry name" value="CheR_N"/>
    <property type="match status" value="1"/>
</dbReference>
<dbReference type="InterPro" id="IPR022641">
    <property type="entry name" value="CheR_N"/>
</dbReference>
<reference evidence="7" key="1">
    <citation type="journal article" date="2020" name="bioRxiv">
        <title>A rank-normalized archaeal taxonomy based on genome phylogeny resolves widespread incomplete and uneven classifications.</title>
        <authorList>
            <person name="Rinke C."/>
            <person name="Chuvochina M."/>
            <person name="Mussig A.J."/>
            <person name="Chaumeil P.-A."/>
            <person name="Waite D.W."/>
            <person name="Whitman W.B."/>
            <person name="Parks D.H."/>
            <person name="Hugenholtz P."/>
        </authorList>
    </citation>
    <scope>NUCLEOTIDE SEQUENCE</scope>
    <source>
        <strain evidence="7">UBA12518</strain>
    </source>
</reference>
<dbReference type="EMBL" id="DUIH01000002">
    <property type="protein sequence ID" value="HIH69116.1"/>
    <property type="molecule type" value="Genomic_DNA"/>
</dbReference>
<dbReference type="InterPro" id="IPR022642">
    <property type="entry name" value="CheR_C"/>
</dbReference>
<dbReference type="SMART" id="SM00138">
    <property type="entry name" value="MeTrc"/>
    <property type="match status" value="1"/>
</dbReference>
<dbReference type="PANTHER" id="PTHR24422:SF10">
    <property type="entry name" value="CHEMOTAXIS PROTEIN METHYLTRANSFERASE 2"/>
    <property type="match status" value="1"/>
</dbReference>
<dbReference type="Gene3D" id="3.40.50.150">
    <property type="entry name" value="Vaccinia Virus protein VP39"/>
    <property type="match status" value="1"/>
</dbReference>
<proteinExistence type="predicted"/>
<dbReference type="RefSeq" id="WP_042684429.1">
    <property type="nucleotide sequence ID" value="NZ_DUIH01000002.1"/>
</dbReference>
<dbReference type="Pfam" id="PF01739">
    <property type="entry name" value="CheR"/>
    <property type="match status" value="1"/>
</dbReference>
<organism evidence="7 8">
    <name type="scientific">Methermicoccus shengliensis</name>
    <dbReference type="NCBI Taxonomy" id="660064"/>
    <lineage>
        <taxon>Archaea</taxon>
        <taxon>Methanobacteriati</taxon>
        <taxon>Methanobacteriota</taxon>
        <taxon>Stenosarchaea group</taxon>
        <taxon>Methanomicrobia</taxon>
        <taxon>Methanosarcinales</taxon>
        <taxon>Methermicoccaceae</taxon>
        <taxon>Methermicoccus</taxon>
    </lineage>
</organism>
<dbReference type="Proteomes" id="UP000600363">
    <property type="component" value="Unassembled WGS sequence"/>
</dbReference>